<organism evidence="7 8">
    <name type="scientific">Tetrahymena thermophila (strain SB210)</name>
    <dbReference type="NCBI Taxonomy" id="312017"/>
    <lineage>
        <taxon>Eukaryota</taxon>
        <taxon>Sar</taxon>
        <taxon>Alveolata</taxon>
        <taxon>Ciliophora</taxon>
        <taxon>Intramacronucleata</taxon>
        <taxon>Oligohymenophorea</taxon>
        <taxon>Hymenostomatida</taxon>
        <taxon>Tetrahymenina</taxon>
        <taxon>Tetrahymenidae</taxon>
        <taxon>Tetrahymena</taxon>
    </lineage>
</organism>
<keyword evidence="4" id="KW-0472">Membrane</keyword>
<dbReference type="InParanoid" id="I7M7L3"/>
<feature type="region of interest" description="Disordered" evidence="3">
    <location>
        <begin position="640"/>
        <end position="682"/>
    </location>
</feature>
<feature type="transmembrane region" description="Helical" evidence="4">
    <location>
        <begin position="62"/>
        <end position="83"/>
    </location>
</feature>
<dbReference type="OrthoDB" id="301260at2759"/>
<feature type="transmembrane region" description="Helical" evidence="4">
    <location>
        <begin position="120"/>
        <end position="140"/>
    </location>
</feature>
<dbReference type="InterPro" id="IPR011006">
    <property type="entry name" value="CheY-like_superfamily"/>
</dbReference>
<keyword evidence="4" id="KW-1133">Transmembrane helix</keyword>
<dbReference type="InterPro" id="IPR036097">
    <property type="entry name" value="HisK_dim/P_sf"/>
</dbReference>
<dbReference type="SUPFAM" id="SSF52172">
    <property type="entry name" value="CheY-like"/>
    <property type="match status" value="1"/>
</dbReference>
<dbReference type="SMART" id="SM00388">
    <property type="entry name" value="HisKA"/>
    <property type="match status" value="1"/>
</dbReference>
<dbReference type="SMART" id="SM00387">
    <property type="entry name" value="HATPase_c"/>
    <property type="match status" value="1"/>
</dbReference>
<proteinExistence type="predicted"/>
<dbReference type="Pfam" id="PF02518">
    <property type="entry name" value="HATPase_c"/>
    <property type="match status" value="1"/>
</dbReference>
<accession>I7M7L3</accession>
<dbReference type="PANTHER" id="PTHR43719:SF28">
    <property type="entry name" value="PEROXIDE STRESS-ACTIVATED HISTIDINE KINASE MAK1-RELATED"/>
    <property type="match status" value="1"/>
</dbReference>
<dbReference type="SUPFAM" id="SSF47384">
    <property type="entry name" value="Homodimeric domain of signal transducing histidine kinase"/>
    <property type="match status" value="1"/>
</dbReference>
<dbReference type="GeneID" id="7838702"/>
<sequence length="1064" mass="123192">MFQNHTLLNKWYLSYKSRQLESLYIEEKKEIQKWLFTIISICGCILQIFFTIFNYYELQSDIHMSIGIVYVIFWIAILSIGILYPFIVKYSLLILCITITLYVSHSYLNEINEYILKQDMSETITILFIYGLVYTTYIIFITIPINSFSIRFFSVNFSCLYFCCTIIIKSNSTPNVLWIGAFICLICLNIISYFEERFSKIQFVEKYNRKKQLEGWKTLLNESFPVGVVIAKKMNKQQMLKVIFSNQTCRDIFNTEDNSYIESQLQNIQMDYQKQKQSGGTDHRMENHVFIGDCAKQCLSDEIIQYFNLNRQERKMSIVQQGKPYCSFGYYLNEKQEKSHFNIIANNIVWEDDSCFLIILKDVSQKMMYDRLQEIDQYKDQLLASVTHELKTPLNGILAIVQAAEHEEDIVEIRKQLQCIKESGCMLEIILNDILDYSRLQKQKLRLNINKFDMVNTIDDVINIVQIQFSKPDIKIIKEIQMENTIIQSDSNRLKQIIFNLMTNAIKFTERGEIKIIVKKSSSNCVQITVQDTGVGIPENLQKKLFKLYGTFDHSNGSNRHGVGLGLVITKNLVELLGPSNYINLESTVGKGSSFTFEIYNKLKQEEDSLADLVEEDEGIEEDLSESKNIAQCLDPTVNNANTNNNNNNHNNFNNQDNITNNNNIEQGYESSPPTNTTSVSKSIQPFISRYETEGNNFTQTEGSPMKTESGFKNYDQEKILLNSYFPQGIISKNIFSQQNIQVDKMKRVYRKSSAQIYHTSYNTINKTLAQQPPQLNCDVKKRHRNSFYIPQHKYKTNENDNNNNVSDQCIIFNTPQFKKNSQNTESTQIFTSLTPSNTDEKYENNQNQVNLKEQFSSPSPSPQRIYTNSVMNKKFKVSKSFQEVSPTPSITLYRNKLSQKCSFDIDSITIPSKSHSEVNVFDIIFKKRTKILIVDDTYLNITALRLILGKCQNLVIEEAFHGQQAIEKIEESQKQNDPFQLVFMDMNMPIMDGVQAIIIIRQKIKEGLLSDLKIAVCSAFGDLQSKMKCIKAGADLHIEKPINKYEMEQQLLQIYNIQLESHS</sequence>
<dbReference type="InterPro" id="IPR004358">
    <property type="entry name" value="Sig_transdc_His_kin-like_C"/>
</dbReference>
<dbReference type="Pfam" id="PF00512">
    <property type="entry name" value="HisKA"/>
    <property type="match status" value="1"/>
</dbReference>
<keyword evidence="4" id="KW-0812">Transmembrane</keyword>
<evidence type="ECO:0000256" key="3">
    <source>
        <dbReference type="SAM" id="MobiDB-lite"/>
    </source>
</evidence>
<dbReference type="GO" id="GO:0000155">
    <property type="term" value="F:phosphorelay sensor kinase activity"/>
    <property type="evidence" value="ECO:0007669"/>
    <property type="project" value="InterPro"/>
</dbReference>
<feature type="transmembrane region" description="Helical" evidence="4">
    <location>
        <begin position="152"/>
        <end position="170"/>
    </location>
</feature>
<dbReference type="PANTHER" id="PTHR43719">
    <property type="entry name" value="TWO-COMPONENT HISTIDINE KINASE"/>
    <property type="match status" value="1"/>
</dbReference>
<name>I7M7L3_TETTS</name>
<feature type="domain" description="Histidine kinase" evidence="5">
    <location>
        <begin position="385"/>
        <end position="603"/>
    </location>
</feature>
<dbReference type="InterPro" id="IPR005467">
    <property type="entry name" value="His_kinase_dom"/>
</dbReference>
<protein>
    <submittedName>
        <fullName evidence="7">ATPase, histidine kinase-, DNA gyrase B</fullName>
    </submittedName>
</protein>
<dbReference type="SUPFAM" id="SSF55874">
    <property type="entry name" value="ATPase domain of HSP90 chaperone/DNA topoisomerase II/histidine kinase"/>
    <property type="match status" value="1"/>
</dbReference>
<dbReference type="EMBL" id="GG662717">
    <property type="protein sequence ID" value="EAR94164.2"/>
    <property type="molecule type" value="Genomic_DNA"/>
</dbReference>
<keyword evidence="7" id="KW-0418">Kinase</keyword>
<dbReference type="PROSITE" id="PS50110">
    <property type="entry name" value="RESPONSE_REGULATORY"/>
    <property type="match status" value="1"/>
</dbReference>
<dbReference type="eggNOG" id="KOG0519">
    <property type="taxonomic scope" value="Eukaryota"/>
</dbReference>
<dbReference type="InterPro" id="IPR050956">
    <property type="entry name" value="2C_system_His_kinase"/>
</dbReference>
<dbReference type="KEGG" id="tet:TTHERM_00522310"/>
<feature type="compositionally biased region" description="Polar residues" evidence="3">
    <location>
        <begin position="665"/>
        <end position="682"/>
    </location>
</feature>
<dbReference type="CDD" id="cd17546">
    <property type="entry name" value="REC_hyHK_CKI1_RcsC-like"/>
    <property type="match status" value="1"/>
</dbReference>
<dbReference type="STRING" id="312017.I7M7L3"/>
<dbReference type="Pfam" id="PF00072">
    <property type="entry name" value="Response_reg"/>
    <property type="match status" value="1"/>
</dbReference>
<keyword evidence="8" id="KW-1185">Reference proteome</keyword>
<keyword evidence="7" id="KW-0808">Transferase</keyword>
<dbReference type="PROSITE" id="PS50109">
    <property type="entry name" value="HIS_KIN"/>
    <property type="match status" value="1"/>
</dbReference>
<dbReference type="Gene3D" id="3.40.50.2300">
    <property type="match status" value="1"/>
</dbReference>
<feature type="compositionally biased region" description="Low complexity" evidence="3">
    <location>
        <begin position="640"/>
        <end position="664"/>
    </location>
</feature>
<dbReference type="InterPro" id="IPR001789">
    <property type="entry name" value="Sig_transdc_resp-reg_receiver"/>
</dbReference>
<dbReference type="Gene3D" id="1.10.287.130">
    <property type="match status" value="1"/>
</dbReference>
<feature type="transmembrane region" description="Helical" evidence="4">
    <location>
        <begin position="34"/>
        <end position="56"/>
    </location>
</feature>
<gene>
    <name evidence="7" type="ORF">TTHERM_00522310</name>
</gene>
<evidence type="ECO:0000256" key="2">
    <source>
        <dbReference type="PROSITE-ProRule" id="PRU00169"/>
    </source>
</evidence>
<feature type="domain" description="Response regulatory" evidence="6">
    <location>
        <begin position="931"/>
        <end position="1056"/>
    </location>
</feature>
<evidence type="ECO:0000313" key="8">
    <source>
        <dbReference type="Proteomes" id="UP000009168"/>
    </source>
</evidence>
<dbReference type="Proteomes" id="UP000009168">
    <property type="component" value="Unassembled WGS sequence"/>
</dbReference>
<dbReference type="PRINTS" id="PR00344">
    <property type="entry name" value="BCTRLSENSOR"/>
</dbReference>
<dbReference type="Gene3D" id="3.30.565.10">
    <property type="entry name" value="Histidine kinase-like ATPase, C-terminal domain"/>
    <property type="match status" value="1"/>
</dbReference>
<evidence type="ECO:0000259" key="6">
    <source>
        <dbReference type="PROSITE" id="PS50110"/>
    </source>
</evidence>
<evidence type="ECO:0000256" key="4">
    <source>
        <dbReference type="SAM" id="Phobius"/>
    </source>
</evidence>
<evidence type="ECO:0000259" key="5">
    <source>
        <dbReference type="PROSITE" id="PS50109"/>
    </source>
</evidence>
<dbReference type="InterPro" id="IPR003594">
    <property type="entry name" value="HATPase_dom"/>
</dbReference>
<evidence type="ECO:0000256" key="1">
    <source>
        <dbReference type="ARBA" id="ARBA00022553"/>
    </source>
</evidence>
<keyword evidence="1 2" id="KW-0597">Phosphoprotein</keyword>
<reference evidence="8" key="1">
    <citation type="journal article" date="2006" name="PLoS Biol.">
        <title>Macronuclear genome sequence of the ciliate Tetrahymena thermophila, a model eukaryote.</title>
        <authorList>
            <person name="Eisen J.A."/>
            <person name="Coyne R.S."/>
            <person name="Wu M."/>
            <person name="Wu D."/>
            <person name="Thiagarajan M."/>
            <person name="Wortman J.R."/>
            <person name="Badger J.H."/>
            <person name="Ren Q."/>
            <person name="Amedeo P."/>
            <person name="Jones K.M."/>
            <person name="Tallon L.J."/>
            <person name="Delcher A.L."/>
            <person name="Salzberg S.L."/>
            <person name="Silva J.C."/>
            <person name="Haas B.J."/>
            <person name="Majoros W.H."/>
            <person name="Farzad M."/>
            <person name="Carlton J.M."/>
            <person name="Smith R.K. Jr."/>
            <person name="Garg J."/>
            <person name="Pearlman R.E."/>
            <person name="Karrer K.M."/>
            <person name="Sun L."/>
            <person name="Manning G."/>
            <person name="Elde N.C."/>
            <person name="Turkewitz A.P."/>
            <person name="Asai D.J."/>
            <person name="Wilkes D.E."/>
            <person name="Wang Y."/>
            <person name="Cai H."/>
            <person name="Collins K."/>
            <person name="Stewart B.A."/>
            <person name="Lee S.R."/>
            <person name="Wilamowska K."/>
            <person name="Weinberg Z."/>
            <person name="Ruzzo W.L."/>
            <person name="Wloga D."/>
            <person name="Gaertig J."/>
            <person name="Frankel J."/>
            <person name="Tsao C.-C."/>
            <person name="Gorovsky M.A."/>
            <person name="Keeling P.J."/>
            <person name="Waller R.F."/>
            <person name="Patron N.J."/>
            <person name="Cherry J.M."/>
            <person name="Stover N.A."/>
            <person name="Krieger C.J."/>
            <person name="del Toro C."/>
            <person name="Ryder H.F."/>
            <person name="Williamson S.C."/>
            <person name="Barbeau R.A."/>
            <person name="Hamilton E.P."/>
            <person name="Orias E."/>
        </authorList>
    </citation>
    <scope>NUCLEOTIDE SEQUENCE [LARGE SCALE GENOMIC DNA]</scope>
    <source>
        <strain evidence="8">SB210</strain>
    </source>
</reference>
<dbReference type="RefSeq" id="XP_001014409.2">
    <property type="nucleotide sequence ID" value="XM_001014409.2"/>
</dbReference>
<dbReference type="InterPro" id="IPR036890">
    <property type="entry name" value="HATPase_C_sf"/>
</dbReference>
<dbReference type="CDD" id="cd00082">
    <property type="entry name" value="HisKA"/>
    <property type="match status" value="1"/>
</dbReference>
<evidence type="ECO:0000313" key="7">
    <source>
        <dbReference type="EMBL" id="EAR94164.2"/>
    </source>
</evidence>
<feature type="transmembrane region" description="Helical" evidence="4">
    <location>
        <begin position="176"/>
        <end position="194"/>
    </location>
</feature>
<dbReference type="SMART" id="SM00448">
    <property type="entry name" value="REC"/>
    <property type="match status" value="1"/>
</dbReference>
<dbReference type="AlphaFoldDB" id="I7M7L3"/>
<dbReference type="InterPro" id="IPR003661">
    <property type="entry name" value="HisK_dim/P_dom"/>
</dbReference>
<feature type="modified residue" description="4-aspartylphosphate" evidence="2">
    <location>
        <position position="986"/>
    </location>
</feature>